<keyword evidence="17" id="KW-0393">Immunoglobulin domain</keyword>
<protein>
    <recommendedName>
        <fullName evidence="2">receptor protein-tyrosine kinase</fullName>
        <ecNumber evidence="2">2.7.10.1</ecNumber>
    </recommendedName>
</protein>
<keyword evidence="4" id="KW-0808">Transferase</keyword>
<dbReference type="InterPro" id="IPR013098">
    <property type="entry name" value="Ig_I-set"/>
</dbReference>
<evidence type="ECO:0000256" key="8">
    <source>
        <dbReference type="ARBA" id="ARBA00022741"/>
    </source>
</evidence>
<dbReference type="InterPro" id="IPR036179">
    <property type="entry name" value="Ig-like_dom_sf"/>
</dbReference>
<dbReference type="eggNOG" id="KOG0200">
    <property type="taxonomic scope" value="Eukaryota"/>
</dbReference>
<dbReference type="FunFam" id="2.60.40.10:FF:000020">
    <property type="entry name" value="Fibroblast growth factor receptor"/>
    <property type="match status" value="1"/>
</dbReference>
<dbReference type="AlphaFoldDB" id="G1QF24"/>
<keyword evidence="3" id="KW-0597">Phosphoprotein</keyword>
<keyword evidence="11" id="KW-1133">Transmembrane helix</keyword>
<name>G1QF24_MYOLU</name>
<dbReference type="SUPFAM" id="SSF48726">
    <property type="entry name" value="Immunoglobulin"/>
    <property type="match status" value="1"/>
</dbReference>
<keyword evidence="16" id="KW-0325">Glycoprotein</keyword>
<keyword evidence="14" id="KW-1015">Disulfide bond</keyword>
<dbReference type="EMBL" id="AAPE02066561">
    <property type="status" value="NOT_ANNOTATED_CDS"/>
    <property type="molecule type" value="Genomic_DNA"/>
</dbReference>
<dbReference type="Pfam" id="PF07679">
    <property type="entry name" value="I-set"/>
    <property type="match status" value="1"/>
</dbReference>
<keyword evidence="6" id="KW-0732">Signal</keyword>
<evidence type="ECO:0000256" key="14">
    <source>
        <dbReference type="ARBA" id="ARBA00023157"/>
    </source>
</evidence>
<reference evidence="19 20" key="1">
    <citation type="journal article" date="2011" name="Nature">
        <title>A high-resolution map of human evolutionary constraint using 29 mammals.</title>
        <authorList>
            <person name="Lindblad-Toh K."/>
            <person name="Garber M."/>
            <person name="Zuk O."/>
            <person name="Lin M.F."/>
            <person name="Parker B.J."/>
            <person name="Washietl S."/>
            <person name="Kheradpour P."/>
            <person name="Ernst J."/>
            <person name="Jordan G."/>
            <person name="Mauceli E."/>
            <person name="Ward L.D."/>
            <person name="Lowe C.B."/>
            <person name="Holloway A.K."/>
            <person name="Clamp M."/>
            <person name="Gnerre S."/>
            <person name="Alfoldi J."/>
            <person name="Beal K."/>
            <person name="Chang J."/>
            <person name="Clawson H."/>
            <person name="Cuff J."/>
            <person name="Di Palma F."/>
            <person name="Fitzgerald S."/>
            <person name="Flicek P."/>
            <person name="Guttman M."/>
            <person name="Hubisz M.J."/>
            <person name="Jaffe D.B."/>
            <person name="Jungreis I."/>
            <person name="Kent W.J."/>
            <person name="Kostka D."/>
            <person name="Lara M."/>
            <person name="Martins A.L."/>
            <person name="Massingham T."/>
            <person name="Moltke I."/>
            <person name="Raney B.J."/>
            <person name="Rasmussen M.D."/>
            <person name="Robinson J."/>
            <person name="Stark A."/>
            <person name="Vilella A.J."/>
            <person name="Wen J."/>
            <person name="Xie X."/>
            <person name="Zody M.C."/>
            <person name="Baldwin J."/>
            <person name="Bloom T."/>
            <person name="Chin C.W."/>
            <person name="Heiman D."/>
            <person name="Nicol R."/>
            <person name="Nusbaum C."/>
            <person name="Young S."/>
            <person name="Wilkinson J."/>
            <person name="Worley K.C."/>
            <person name="Kovar C.L."/>
            <person name="Muzny D.M."/>
            <person name="Gibbs R.A."/>
            <person name="Cree A."/>
            <person name="Dihn H.H."/>
            <person name="Fowler G."/>
            <person name="Jhangiani S."/>
            <person name="Joshi V."/>
            <person name="Lee S."/>
            <person name="Lewis L.R."/>
            <person name="Nazareth L.V."/>
            <person name="Okwuonu G."/>
            <person name="Santibanez J."/>
            <person name="Warren W.C."/>
            <person name="Mardis E.R."/>
            <person name="Weinstock G.M."/>
            <person name="Wilson R.K."/>
            <person name="Delehaunty K."/>
            <person name="Dooling D."/>
            <person name="Fronik C."/>
            <person name="Fulton L."/>
            <person name="Fulton B."/>
            <person name="Graves T."/>
            <person name="Minx P."/>
            <person name="Sodergren E."/>
            <person name="Birney E."/>
            <person name="Margulies E.H."/>
            <person name="Herrero J."/>
            <person name="Green E.D."/>
            <person name="Haussler D."/>
            <person name="Siepel A."/>
            <person name="Goldman N."/>
            <person name="Pollard K.S."/>
            <person name="Pedersen J.S."/>
            <person name="Lander E.S."/>
            <person name="Kellis M."/>
        </authorList>
    </citation>
    <scope>NUCLEOTIDE SEQUENCE [LARGE SCALE GENOMIC DNA]</scope>
</reference>
<keyword evidence="7" id="KW-0677">Repeat</keyword>
<comment type="subcellular location">
    <subcellularLocation>
        <location evidence="1">Membrane</location>
        <topology evidence="1">Single-pass membrane protein</topology>
    </subcellularLocation>
</comment>
<keyword evidence="12" id="KW-0472">Membrane</keyword>
<dbReference type="Gene3D" id="2.60.40.10">
    <property type="entry name" value="Immunoglobulins"/>
    <property type="match status" value="1"/>
</dbReference>
<dbReference type="GO" id="GO:0016020">
    <property type="term" value="C:membrane"/>
    <property type="evidence" value="ECO:0007669"/>
    <property type="project" value="UniProtKB-SubCell"/>
</dbReference>
<dbReference type="GO" id="GO:0005524">
    <property type="term" value="F:ATP binding"/>
    <property type="evidence" value="ECO:0007669"/>
    <property type="project" value="UniProtKB-KW"/>
</dbReference>
<evidence type="ECO:0000313" key="19">
    <source>
        <dbReference type="Ensembl" id="ENSMLUP00000022307.1"/>
    </source>
</evidence>
<evidence type="ECO:0000256" key="5">
    <source>
        <dbReference type="ARBA" id="ARBA00022692"/>
    </source>
</evidence>
<dbReference type="InterPro" id="IPR013783">
    <property type="entry name" value="Ig-like_fold"/>
</dbReference>
<dbReference type="GO" id="GO:0004714">
    <property type="term" value="F:transmembrane receptor protein tyrosine kinase activity"/>
    <property type="evidence" value="ECO:0007669"/>
    <property type="project" value="UniProtKB-EC"/>
</dbReference>
<evidence type="ECO:0000256" key="7">
    <source>
        <dbReference type="ARBA" id="ARBA00022737"/>
    </source>
</evidence>
<evidence type="ECO:0000256" key="15">
    <source>
        <dbReference type="ARBA" id="ARBA00023170"/>
    </source>
</evidence>
<sequence length="46" mass="5046">GVNTTDKEIEVLYIRNVTFEDAGEYTCLAGNSIGISFHSAWLTVLP</sequence>
<evidence type="ECO:0000256" key="16">
    <source>
        <dbReference type="ARBA" id="ARBA00023180"/>
    </source>
</evidence>
<dbReference type="Ensembl" id="ENSMLUT00000027749.1">
    <property type="protein sequence ID" value="ENSMLUP00000022307.1"/>
    <property type="gene ID" value="ENSMLUG00000026200.1"/>
</dbReference>
<evidence type="ECO:0000259" key="18">
    <source>
        <dbReference type="Pfam" id="PF07679"/>
    </source>
</evidence>
<evidence type="ECO:0000256" key="9">
    <source>
        <dbReference type="ARBA" id="ARBA00022777"/>
    </source>
</evidence>
<dbReference type="GeneTree" id="ENSGT00940000155447"/>
<feature type="domain" description="Immunoglobulin I-set" evidence="18">
    <location>
        <begin position="6"/>
        <end position="44"/>
    </location>
</feature>
<reference evidence="19" key="3">
    <citation type="submission" date="2025-09" db="UniProtKB">
        <authorList>
            <consortium name="Ensembl"/>
        </authorList>
    </citation>
    <scope>IDENTIFICATION</scope>
</reference>
<accession>G1QF24</accession>
<evidence type="ECO:0000256" key="3">
    <source>
        <dbReference type="ARBA" id="ARBA00022553"/>
    </source>
</evidence>
<keyword evidence="13" id="KW-0829">Tyrosine-protein kinase</keyword>
<evidence type="ECO:0000313" key="20">
    <source>
        <dbReference type="Proteomes" id="UP000001074"/>
    </source>
</evidence>
<dbReference type="EC" id="2.7.10.1" evidence="2"/>
<evidence type="ECO:0000256" key="13">
    <source>
        <dbReference type="ARBA" id="ARBA00023137"/>
    </source>
</evidence>
<keyword evidence="9" id="KW-0418">Kinase</keyword>
<keyword evidence="10" id="KW-0067">ATP-binding</keyword>
<keyword evidence="8" id="KW-0547">Nucleotide-binding</keyword>
<keyword evidence="5" id="KW-0812">Transmembrane</keyword>
<keyword evidence="20" id="KW-1185">Reference proteome</keyword>
<organism evidence="19 20">
    <name type="scientific">Myotis lucifugus</name>
    <name type="common">Little brown bat</name>
    <dbReference type="NCBI Taxonomy" id="59463"/>
    <lineage>
        <taxon>Eukaryota</taxon>
        <taxon>Metazoa</taxon>
        <taxon>Chordata</taxon>
        <taxon>Craniata</taxon>
        <taxon>Vertebrata</taxon>
        <taxon>Euteleostomi</taxon>
        <taxon>Mammalia</taxon>
        <taxon>Eutheria</taxon>
        <taxon>Laurasiatheria</taxon>
        <taxon>Chiroptera</taxon>
        <taxon>Yangochiroptera</taxon>
        <taxon>Vespertilionidae</taxon>
        <taxon>Myotis</taxon>
    </lineage>
</organism>
<dbReference type="Proteomes" id="UP000001074">
    <property type="component" value="Unassembled WGS sequence"/>
</dbReference>
<evidence type="ECO:0000256" key="4">
    <source>
        <dbReference type="ARBA" id="ARBA00022679"/>
    </source>
</evidence>
<evidence type="ECO:0000256" key="1">
    <source>
        <dbReference type="ARBA" id="ARBA00004167"/>
    </source>
</evidence>
<evidence type="ECO:0000256" key="2">
    <source>
        <dbReference type="ARBA" id="ARBA00011902"/>
    </source>
</evidence>
<proteinExistence type="predicted"/>
<dbReference type="STRING" id="59463.ENSMLUP00000022307"/>
<evidence type="ECO:0000256" key="17">
    <source>
        <dbReference type="ARBA" id="ARBA00023319"/>
    </source>
</evidence>
<dbReference type="HOGENOM" id="CLU_3193873_0_0_1"/>
<evidence type="ECO:0000256" key="6">
    <source>
        <dbReference type="ARBA" id="ARBA00022729"/>
    </source>
</evidence>
<evidence type="ECO:0000256" key="12">
    <source>
        <dbReference type="ARBA" id="ARBA00023136"/>
    </source>
</evidence>
<evidence type="ECO:0000256" key="10">
    <source>
        <dbReference type="ARBA" id="ARBA00022840"/>
    </source>
</evidence>
<reference evidence="19" key="2">
    <citation type="submission" date="2025-08" db="UniProtKB">
        <authorList>
            <consortium name="Ensembl"/>
        </authorList>
    </citation>
    <scope>IDENTIFICATION</scope>
</reference>
<dbReference type="InParanoid" id="G1QF24"/>
<keyword evidence="15" id="KW-0675">Receptor</keyword>
<evidence type="ECO:0000256" key="11">
    <source>
        <dbReference type="ARBA" id="ARBA00022989"/>
    </source>
</evidence>